<name>A0A2P8CVJ8_9ACTN</name>
<dbReference type="Proteomes" id="UP000240542">
    <property type="component" value="Unassembled WGS sequence"/>
</dbReference>
<feature type="chain" id="PRO_5039450632" evidence="4">
    <location>
        <begin position="22"/>
        <end position="520"/>
    </location>
</feature>
<feature type="compositionally biased region" description="Basic and acidic residues" evidence="3">
    <location>
        <begin position="378"/>
        <end position="392"/>
    </location>
</feature>
<comment type="caution">
    <text evidence="6">The sequence shown here is derived from an EMBL/GenBank/DDBJ whole genome shotgun (WGS) entry which is preliminary data.</text>
</comment>
<dbReference type="Gene3D" id="3.20.20.370">
    <property type="entry name" value="Glycoside hydrolase/deacetylase"/>
    <property type="match status" value="1"/>
</dbReference>
<organism evidence="6 7">
    <name type="scientific">Murinocardiopsis flavida</name>
    <dbReference type="NCBI Taxonomy" id="645275"/>
    <lineage>
        <taxon>Bacteria</taxon>
        <taxon>Bacillati</taxon>
        <taxon>Actinomycetota</taxon>
        <taxon>Actinomycetes</taxon>
        <taxon>Streptosporangiales</taxon>
        <taxon>Nocardiopsidaceae</taxon>
        <taxon>Murinocardiopsis</taxon>
    </lineage>
</organism>
<accession>A0A2P8CVJ8</accession>
<evidence type="ECO:0000259" key="5">
    <source>
        <dbReference type="PROSITE" id="PS51677"/>
    </source>
</evidence>
<evidence type="ECO:0000256" key="4">
    <source>
        <dbReference type="SAM" id="SignalP"/>
    </source>
</evidence>
<feature type="region of interest" description="Disordered" evidence="3">
    <location>
        <begin position="288"/>
        <end position="319"/>
    </location>
</feature>
<feature type="region of interest" description="Disordered" evidence="3">
    <location>
        <begin position="378"/>
        <end position="399"/>
    </location>
</feature>
<keyword evidence="7" id="KW-1185">Reference proteome</keyword>
<evidence type="ECO:0000256" key="3">
    <source>
        <dbReference type="SAM" id="MobiDB-lite"/>
    </source>
</evidence>
<evidence type="ECO:0000313" key="6">
    <source>
        <dbReference type="EMBL" id="PSK88966.1"/>
    </source>
</evidence>
<dbReference type="InterPro" id="IPR050248">
    <property type="entry name" value="Polysacc_deacetylase_ArnD"/>
</dbReference>
<keyword evidence="2" id="KW-0378">Hydrolase</keyword>
<dbReference type="GO" id="GO:0016020">
    <property type="term" value="C:membrane"/>
    <property type="evidence" value="ECO:0007669"/>
    <property type="project" value="TreeGrafter"/>
</dbReference>
<keyword evidence="1" id="KW-0479">Metal-binding</keyword>
<feature type="signal peptide" evidence="4">
    <location>
        <begin position="1"/>
        <end position="21"/>
    </location>
</feature>
<proteinExistence type="predicted"/>
<dbReference type="AlphaFoldDB" id="A0A2P8CVJ8"/>
<dbReference type="PROSITE" id="PS51677">
    <property type="entry name" value="NODB"/>
    <property type="match status" value="1"/>
</dbReference>
<dbReference type="EMBL" id="PYGA01000028">
    <property type="protein sequence ID" value="PSK88966.1"/>
    <property type="molecule type" value="Genomic_DNA"/>
</dbReference>
<dbReference type="PANTHER" id="PTHR10587:SF133">
    <property type="entry name" value="CHITIN DEACETYLASE 1-RELATED"/>
    <property type="match status" value="1"/>
</dbReference>
<evidence type="ECO:0000256" key="1">
    <source>
        <dbReference type="ARBA" id="ARBA00022723"/>
    </source>
</evidence>
<feature type="compositionally biased region" description="Low complexity" evidence="3">
    <location>
        <begin position="188"/>
        <end position="198"/>
    </location>
</feature>
<dbReference type="InterPro" id="IPR011330">
    <property type="entry name" value="Glyco_hydro/deAcase_b/a-brl"/>
</dbReference>
<dbReference type="GO" id="GO:0016810">
    <property type="term" value="F:hydrolase activity, acting on carbon-nitrogen (but not peptide) bonds"/>
    <property type="evidence" value="ECO:0007669"/>
    <property type="project" value="InterPro"/>
</dbReference>
<feature type="domain" description="NodB homology" evidence="5">
    <location>
        <begin position="327"/>
        <end position="500"/>
    </location>
</feature>
<feature type="region of interest" description="Disordered" evidence="3">
    <location>
        <begin position="186"/>
        <end position="212"/>
    </location>
</feature>
<dbReference type="GO" id="GO:0005975">
    <property type="term" value="P:carbohydrate metabolic process"/>
    <property type="evidence" value="ECO:0007669"/>
    <property type="project" value="InterPro"/>
</dbReference>
<protein>
    <submittedName>
        <fullName evidence="6">Peptidoglycan/xylan/chitin deacetylase (PgdA/CDA1 family)</fullName>
    </submittedName>
</protein>
<dbReference type="Pfam" id="PF01522">
    <property type="entry name" value="Polysacc_deac_1"/>
    <property type="match status" value="1"/>
</dbReference>
<sequence length="520" mass="54573">MRPLTAIAAAIPLLAATACTGGDLSPGLSTVPPDRIAGVEYRAVSVEHDGAKVAYRYPAVPNAPALTREVRTVMAEAETEFMTARNAKDADDGPAELRQDAAFLAAAPDVLGVRVRTEHKGGPDPATTWTTRWYDAESGDVLPWTALLNGEDAVGALRAEVARVLRDDAGIAEEKLPKEFRSIKEHAAAPGAASPSPAEVDPRKAKKTAKKNAGSALADLGFDATGGLVVSLPPGSVSAEAAEQARGALLDGESRDGRRKGGALRVPIGGDAGAPLLSAFGERAAKAARKGAGGDGDEGSGKGEPVRVAAGGAKGAPPSSIDCGRVPCVALTFDDGPGDHTGKLLDSLDSYSAKATFYLLGQAVKGNEDVVRRMTRTGHETANHSWKHDDLAGKSGGAVADDMKRTDRVIEKAGGEPVRSMRPPYGSFNDTTAANVGHPVVLWDVDTLDWKHRSTKKTIRAAVDKSEPGSVVLFHDIHRPTVDAFPETLRKLHARGFHFVTVTELFDGELTDGKSYSRRK</sequence>
<dbReference type="PROSITE" id="PS51257">
    <property type="entry name" value="PROKAR_LIPOPROTEIN"/>
    <property type="match status" value="1"/>
</dbReference>
<dbReference type="InterPro" id="IPR002509">
    <property type="entry name" value="NODB_dom"/>
</dbReference>
<dbReference type="GO" id="GO:0046872">
    <property type="term" value="F:metal ion binding"/>
    <property type="evidence" value="ECO:0007669"/>
    <property type="project" value="UniProtKB-KW"/>
</dbReference>
<evidence type="ECO:0000256" key="2">
    <source>
        <dbReference type="ARBA" id="ARBA00022801"/>
    </source>
</evidence>
<keyword evidence="4" id="KW-0732">Signal</keyword>
<evidence type="ECO:0000313" key="7">
    <source>
        <dbReference type="Proteomes" id="UP000240542"/>
    </source>
</evidence>
<dbReference type="PANTHER" id="PTHR10587">
    <property type="entry name" value="GLYCOSYL TRANSFERASE-RELATED"/>
    <property type="match status" value="1"/>
</dbReference>
<reference evidence="6 7" key="1">
    <citation type="submission" date="2018-03" db="EMBL/GenBank/DDBJ databases">
        <title>Genomic Encyclopedia of Archaeal and Bacterial Type Strains, Phase II (KMG-II): from individual species to whole genera.</title>
        <authorList>
            <person name="Goeker M."/>
        </authorList>
    </citation>
    <scope>NUCLEOTIDE SEQUENCE [LARGE SCALE GENOMIC DNA]</scope>
    <source>
        <strain evidence="6 7">DSM 45312</strain>
    </source>
</reference>
<gene>
    <name evidence="6" type="ORF">CLV63_12854</name>
</gene>
<dbReference type="SUPFAM" id="SSF88713">
    <property type="entry name" value="Glycoside hydrolase/deacetylase"/>
    <property type="match status" value="1"/>
</dbReference>